<name>A0A1I7S4M5_BURXY</name>
<dbReference type="Proteomes" id="UP000095284">
    <property type="component" value="Unplaced"/>
</dbReference>
<dbReference type="WBParaSite" id="BXY_0795800.1">
    <property type="protein sequence ID" value="BXY_0795800.1"/>
    <property type="gene ID" value="BXY_0795800"/>
</dbReference>
<proteinExistence type="predicted"/>
<organism evidence="1 2">
    <name type="scientific">Bursaphelenchus xylophilus</name>
    <name type="common">Pinewood nematode worm</name>
    <name type="synonym">Aphelenchoides xylophilus</name>
    <dbReference type="NCBI Taxonomy" id="6326"/>
    <lineage>
        <taxon>Eukaryota</taxon>
        <taxon>Metazoa</taxon>
        <taxon>Ecdysozoa</taxon>
        <taxon>Nematoda</taxon>
        <taxon>Chromadorea</taxon>
        <taxon>Rhabditida</taxon>
        <taxon>Tylenchina</taxon>
        <taxon>Tylenchomorpha</taxon>
        <taxon>Aphelenchoidea</taxon>
        <taxon>Aphelenchoididae</taxon>
        <taxon>Bursaphelenchus</taxon>
    </lineage>
</organism>
<evidence type="ECO:0000313" key="1">
    <source>
        <dbReference type="Proteomes" id="UP000095284"/>
    </source>
</evidence>
<reference evidence="2" key="1">
    <citation type="submission" date="2016-11" db="UniProtKB">
        <authorList>
            <consortium name="WormBaseParasite"/>
        </authorList>
    </citation>
    <scope>IDENTIFICATION</scope>
</reference>
<dbReference type="AlphaFoldDB" id="A0A1I7S4M5"/>
<accession>A0A1I7S4M5</accession>
<sequence>MGRCGRTKGRNSILLITLFVDRDFVDMQCLFQRGPFKRLQAIVICSRKETRVGGLWTWMGALRESRGSCKNADNAELVLGLLEL</sequence>
<evidence type="ECO:0000313" key="2">
    <source>
        <dbReference type="WBParaSite" id="BXY_0795800.1"/>
    </source>
</evidence>
<protein>
    <submittedName>
        <fullName evidence="2">Uncharacterized protein</fullName>
    </submittedName>
</protein>